<feature type="coiled-coil region" evidence="1">
    <location>
        <begin position="44"/>
        <end position="176"/>
    </location>
</feature>
<proteinExistence type="predicted"/>
<dbReference type="Gene3D" id="1.20.1270.60">
    <property type="entry name" value="Arfaptin homology (AH) domain/BAR domain"/>
    <property type="match status" value="1"/>
</dbReference>
<dbReference type="SUPFAM" id="SSF103657">
    <property type="entry name" value="BAR/IMD domain-like"/>
    <property type="match status" value="1"/>
</dbReference>
<reference evidence="2 3" key="1">
    <citation type="journal article" date="2017" name="BMC Genomics">
        <title>Whole-genome assembly of Babesia ovata and comparative genomics between closely related pathogens.</title>
        <authorList>
            <person name="Yamagishi J."/>
            <person name="Asada M."/>
            <person name="Hakimi H."/>
            <person name="Tanaka T.Q."/>
            <person name="Sugimoto C."/>
            <person name="Kawazu S."/>
        </authorList>
    </citation>
    <scope>NUCLEOTIDE SEQUENCE [LARGE SCALE GENOMIC DNA]</scope>
    <source>
        <strain evidence="2 3">Miyake</strain>
    </source>
</reference>
<evidence type="ECO:0000313" key="3">
    <source>
        <dbReference type="Proteomes" id="UP000236319"/>
    </source>
</evidence>
<sequence length="1250" mass="140552">MGFIGGTVEVKNAIIKGLHSNVNQLEKLLKTSCGGEGCDCHKHYNNLQKLLKSVQENCKKYDALQTQIAQKLAENKNSQVSVSGDVDSLKQQVEELQKEIFSQSSTLTTQINIVISAVQSKISELDKKKKDVDTLQSQVNDLKKKIDAKQNNDVQLEDLQEELQKAQENFPEKDAKSLDSHQTSMMSLNSLQSLCQHCNEVSKMKQNNEQPKKLLESLCGGLEKFLGYSNGNYTGEGIVYSDLDRLCDGVMAFLHGVLESVKDDDNVTTYDKDDLKITKVIDTLNTSVGKGREAFQAAVRQVSEWLTKHGAQVDKATRGVTAELGKLITKLSSGAGENNNEYYKEVENQEGAPLSEQLKEWTSTLQKIEDEVTQIETQHAKPLDSSLRDNILREINVVKKSVKMLHDSSKEKLIVEQAFEVDVTLAHERKELKEKIEEESERVRKELTQQEEKVKKEIDKESREVRRKLAEQFVMLRGIAEDLKDAKNAQFKSIYGTMDESQKMLKDFDDGCENDIWRYLYEIKMRLNNFVGQNATLLTLCRILKDGVEGLDKKLQEDLRTLRKSIDKGISAYIGQVKRAAYNATQKLSTQVDLSSIANGLFEDSKLRKWLWSVHRGNVSSHSAAQPQAGDVTKGLQSLTKFAAVGSDTANMSAFEAILQDLQKHAGNVFQNADVDDLSKIKDVMNKCHDARVSLEEAVIKVQAELTSLESLPGIVDANNNHIMGLLNSIKNDLDNKFAHIYEHIKNSEDALSSAIQAVEYNVRTAQDKAMSSVDALKDSLTKTVIDAFEASRRSVSQLQTTLLQKVVMAFEEITKRVKNQFAAQHKSDLEALKKLVTEQRTAITAIIEKDKRTGIKGLLKGLRGMKVTATAKGPPTFESSTKLLDDLKEDEIKNDFIKLTGKFKAYSENILIYIGKQINDAFKEPTKKAYYDSLQSIYDKLAKLLEHLGKDDRKFHFDSEFSKLLAELKSLLGGLNPSSFSHLSLPVVQAIKDGLEAFVTQLGFAYVNEYSSAPKINWEDKVFMDGNKCANVCLTTIFTLFHRLHKLFYNCSTRWKGINIDGVGRKDGALKHFLRNEGFDSVNLINKEHSGWNVALRLSKKFRDYEEFNASPSTNHINFNTYHESIKNSIKSENVLGRLFGHLESYLSVCHISTFTATRYPCSVFEMLGWLGGLKYNAFYYKVRDQCNASIKDENNRAPKNILADIVAHHLPSISAPTYRLLVAITGTGDSHSHYGCEYLGEKIALICF</sequence>
<dbReference type="AlphaFoldDB" id="A0A2H6KIW6"/>
<organism evidence="2 3">
    <name type="scientific">Babesia ovata</name>
    <dbReference type="NCBI Taxonomy" id="189622"/>
    <lineage>
        <taxon>Eukaryota</taxon>
        <taxon>Sar</taxon>
        <taxon>Alveolata</taxon>
        <taxon>Apicomplexa</taxon>
        <taxon>Aconoidasida</taxon>
        <taxon>Piroplasmida</taxon>
        <taxon>Babesiidae</taxon>
        <taxon>Babesia</taxon>
    </lineage>
</organism>
<keyword evidence="3" id="KW-1185">Reference proteome</keyword>
<dbReference type="Proteomes" id="UP000236319">
    <property type="component" value="Unassembled WGS sequence"/>
</dbReference>
<feature type="coiled-coil region" evidence="1">
    <location>
        <begin position="426"/>
        <end position="471"/>
    </location>
</feature>
<dbReference type="RefSeq" id="XP_028869171.1">
    <property type="nucleotide sequence ID" value="XM_029013338.1"/>
</dbReference>
<dbReference type="EMBL" id="BDSA01000008">
    <property type="protein sequence ID" value="GBE62928.1"/>
    <property type="molecule type" value="Genomic_DNA"/>
</dbReference>
<comment type="caution">
    <text evidence="2">The sequence shown here is derived from an EMBL/GenBank/DDBJ whole genome shotgun (WGS) entry which is preliminary data.</text>
</comment>
<dbReference type="VEuPathDB" id="PiroplasmaDB:BOVATA_044210"/>
<accession>A0A2H6KIW6</accession>
<name>A0A2H6KIW6_9APIC</name>
<evidence type="ECO:0000313" key="2">
    <source>
        <dbReference type="EMBL" id="GBE62928.1"/>
    </source>
</evidence>
<evidence type="ECO:0008006" key="4">
    <source>
        <dbReference type="Google" id="ProtNLM"/>
    </source>
</evidence>
<dbReference type="GeneID" id="39876698"/>
<gene>
    <name evidence="2" type="ORF">BOVATA_044210</name>
</gene>
<evidence type="ECO:0000256" key="1">
    <source>
        <dbReference type="SAM" id="Coils"/>
    </source>
</evidence>
<dbReference type="InterPro" id="IPR027267">
    <property type="entry name" value="AH/BAR_dom_sf"/>
</dbReference>
<protein>
    <recommendedName>
        <fullName evidence="4">Extracellular matrix-binding ebh</fullName>
    </recommendedName>
</protein>
<keyword evidence="1" id="KW-0175">Coiled coil</keyword>